<dbReference type="EMBL" id="CAFBMK010000007">
    <property type="protein sequence ID" value="CAB4894423.1"/>
    <property type="molecule type" value="Genomic_DNA"/>
</dbReference>
<proteinExistence type="predicted"/>
<accession>A0A6J7FS61</accession>
<organism evidence="1">
    <name type="scientific">freshwater metagenome</name>
    <dbReference type="NCBI Taxonomy" id="449393"/>
    <lineage>
        <taxon>unclassified sequences</taxon>
        <taxon>metagenomes</taxon>
        <taxon>ecological metagenomes</taxon>
    </lineage>
</organism>
<name>A0A6J7FS61_9ZZZZ</name>
<evidence type="ECO:0000313" key="1">
    <source>
        <dbReference type="EMBL" id="CAB4894423.1"/>
    </source>
</evidence>
<sequence length="64" mass="7359">MEATQSPDLATRLALSFDEAAAALHVSRDHFDRHIRPHLRLVQQGRVKRVSVGELRRWVDENEA</sequence>
<dbReference type="AlphaFoldDB" id="A0A6J7FS61"/>
<protein>
    <submittedName>
        <fullName evidence="1">Unannotated protein</fullName>
    </submittedName>
</protein>
<gene>
    <name evidence="1" type="ORF">UFOPK3564_00211</name>
</gene>
<reference evidence="1" key="1">
    <citation type="submission" date="2020-05" db="EMBL/GenBank/DDBJ databases">
        <authorList>
            <person name="Chiriac C."/>
            <person name="Salcher M."/>
            <person name="Ghai R."/>
            <person name="Kavagutti S V."/>
        </authorList>
    </citation>
    <scope>NUCLEOTIDE SEQUENCE</scope>
</reference>